<dbReference type="Gene3D" id="1.25.40.20">
    <property type="entry name" value="Ankyrin repeat-containing domain"/>
    <property type="match status" value="2"/>
</dbReference>
<dbReference type="InterPro" id="IPR002110">
    <property type="entry name" value="Ankyrin_rpt"/>
</dbReference>
<feature type="repeat" description="ANK" evidence="3">
    <location>
        <begin position="121"/>
        <end position="153"/>
    </location>
</feature>
<dbReference type="OrthoDB" id="9812708at2"/>
<dbReference type="Proteomes" id="UP000007881">
    <property type="component" value="Chromosome"/>
</dbReference>
<dbReference type="SUPFAM" id="SSF48403">
    <property type="entry name" value="Ankyrin repeat"/>
    <property type="match status" value="1"/>
</dbReference>
<evidence type="ECO:0000313" key="4">
    <source>
        <dbReference type="EMBL" id="BAM02365.1"/>
    </source>
</evidence>
<dbReference type="PANTHER" id="PTHR24173:SF74">
    <property type="entry name" value="ANKYRIN REPEAT DOMAIN-CONTAINING PROTEIN 16"/>
    <property type="match status" value="1"/>
</dbReference>
<keyword evidence="1" id="KW-0677">Repeat</keyword>
<feature type="repeat" description="ANK" evidence="3">
    <location>
        <begin position="154"/>
        <end position="180"/>
    </location>
</feature>
<feature type="repeat" description="ANK" evidence="3">
    <location>
        <begin position="47"/>
        <end position="79"/>
    </location>
</feature>
<gene>
    <name evidence="4" type="ordered locus">PSMK_02060</name>
</gene>
<evidence type="ECO:0000313" key="5">
    <source>
        <dbReference type="Proteomes" id="UP000007881"/>
    </source>
</evidence>
<protein>
    <submittedName>
        <fullName evidence="4">Uncharacterized protein</fullName>
    </submittedName>
</protein>
<name>I0IAS7_PHYMF</name>
<dbReference type="PROSITE" id="PS50088">
    <property type="entry name" value="ANK_REPEAT"/>
    <property type="match status" value="4"/>
</dbReference>
<dbReference type="HOGENOM" id="CLU_1293327_0_0_0"/>
<dbReference type="STRING" id="1142394.PSMK_02060"/>
<dbReference type="SMART" id="SM00248">
    <property type="entry name" value="ANK"/>
    <property type="match status" value="4"/>
</dbReference>
<evidence type="ECO:0000256" key="3">
    <source>
        <dbReference type="PROSITE-ProRule" id="PRU00023"/>
    </source>
</evidence>
<keyword evidence="2 3" id="KW-0040">ANK repeat</keyword>
<accession>I0IAS7</accession>
<dbReference type="InterPro" id="IPR036770">
    <property type="entry name" value="Ankyrin_rpt-contain_sf"/>
</dbReference>
<proteinExistence type="predicted"/>
<feature type="repeat" description="ANK" evidence="3">
    <location>
        <begin position="88"/>
        <end position="120"/>
    </location>
</feature>
<dbReference type="PANTHER" id="PTHR24173">
    <property type="entry name" value="ANKYRIN REPEAT CONTAINING"/>
    <property type="match status" value="1"/>
</dbReference>
<dbReference type="RefSeq" id="WP_014435585.1">
    <property type="nucleotide sequence ID" value="NC_017080.1"/>
</dbReference>
<dbReference type="KEGG" id="phm:PSMK_02060"/>
<dbReference type="EMBL" id="AP012338">
    <property type="protein sequence ID" value="BAM02365.1"/>
    <property type="molecule type" value="Genomic_DNA"/>
</dbReference>
<keyword evidence="5" id="KW-1185">Reference proteome</keyword>
<evidence type="ECO:0000256" key="1">
    <source>
        <dbReference type="ARBA" id="ARBA00022737"/>
    </source>
</evidence>
<reference evidence="4 5" key="1">
    <citation type="submission" date="2012-02" db="EMBL/GenBank/DDBJ databases">
        <title>Complete genome sequence of Phycisphaera mikurensis NBRC 102666.</title>
        <authorList>
            <person name="Ankai A."/>
            <person name="Hosoyama A."/>
            <person name="Terui Y."/>
            <person name="Sekine M."/>
            <person name="Fukai R."/>
            <person name="Kato Y."/>
            <person name="Nakamura S."/>
            <person name="Yamada-Narita S."/>
            <person name="Kawakoshi A."/>
            <person name="Fukunaga Y."/>
            <person name="Yamazaki S."/>
            <person name="Fujita N."/>
        </authorList>
    </citation>
    <scope>NUCLEOTIDE SEQUENCE [LARGE SCALE GENOMIC DNA]</scope>
    <source>
        <strain evidence="5">NBRC 102666 / KCTC 22515 / FYK2301M01</strain>
    </source>
</reference>
<organism evidence="4 5">
    <name type="scientific">Phycisphaera mikurensis (strain NBRC 102666 / KCTC 22515 / FYK2301M01)</name>
    <dbReference type="NCBI Taxonomy" id="1142394"/>
    <lineage>
        <taxon>Bacteria</taxon>
        <taxon>Pseudomonadati</taxon>
        <taxon>Planctomycetota</taxon>
        <taxon>Phycisphaerae</taxon>
        <taxon>Phycisphaerales</taxon>
        <taxon>Phycisphaeraceae</taxon>
        <taxon>Phycisphaera</taxon>
    </lineage>
</organism>
<dbReference type="eggNOG" id="COG0666">
    <property type="taxonomic scope" value="Bacteria"/>
</dbReference>
<dbReference type="Pfam" id="PF12796">
    <property type="entry name" value="Ank_2"/>
    <property type="match status" value="1"/>
</dbReference>
<evidence type="ECO:0000256" key="2">
    <source>
        <dbReference type="ARBA" id="ARBA00023043"/>
    </source>
</evidence>
<dbReference type="AlphaFoldDB" id="I0IAS7"/>
<sequence length="213" mass="21693">MDEQRLDAGAWVAAITGDDADAVARAVAAEPARARGFLTRDRPWGPERWMPLHLAADAGAARVLDALLAAGVSVEPRSQAPGAPLTRGRATPLHLAAAAGHAEAVLRLVAAGAEPDVLDAAGDRPLHLAARAGHADAVQALRMSDAALEARSGRGRTPLHEAIAGGSEDAALALLRAGADAAALCPKEPGKRTVRERAAAAGMERLLSALPPA</sequence>
<dbReference type="PROSITE" id="PS50297">
    <property type="entry name" value="ANK_REP_REGION"/>
    <property type="match status" value="3"/>
</dbReference>